<organism evidence="2 3">
    <name type="scientific">Daphnia galeata</name>
    <dbReference type="NCBI Taxonomy" id="27404"/>
    <lineage>
        <taxon>Eukaryota</taxon>
        <taxon>Metazoa</taxon>
        <taxon>Ecdysozoa</taxon>
        <taxon>Arthropoda</taxon>
        <taxon>Crustacea</taxon>
        <taxon>Branchiopoda</taxon>
        <taxon>Diplostraca</taxon>
        <taxon>Cladocera</taxon>
        <taxon>Anomopoda</taxon>
        <taxon>Daphniidae</taxon>
        <taxon>Daphnia</taxon>
    </lineage>
</organism>
<feature type="chain" id="PRO_5035250591" evidence="1">
    <location>
        <begin position="20"/>
        <end position="206"/>
    </location>
</feature>
<accession>A0A8J2RUP2</accession>
<keyword evidence="3" id="KW-1185">Reference proteome</keyword>
<proteinExistence type="predicted"/>
<protein>
    <submittedName>
        <fullName evidence="2">Uncharacterized protein</fullName>
    </submittedName>
</protein>
<dbReference type="Proteomes" id="UP000789390">
    <property type="component" value="Unassembled WGS sequence"/>
</dbReference>
<feature type="signal peptide" evidence="1">
    <location>
        <begin position="1"/>
        <end position="19"/>
    </location>
</feature>
<sequence length="206" mass="22577">MSVTKVMMVLAMVLAVTMAAEVTVKKTNSSNVHHVGSLVSKASLSSVNATVNGTSINATESKNSTEKLHVSKRSLGIDKSEGKSQLMSTWWYGKPFVPPVKGNIIGNGEVNRNGKQLTNGKRNDCFNVKQESNAHITKSLKYGLFIYTQINTFSDPGIRMVIQSWLLLGFVSSTSTISPSRGRRYENILEEMVIPVASPISRQTRQ</sequence>
<gene>
    <name evidence="2" type="ORF">DGAL_LOCUS12177</name>
</gene>
<evidence type="ECO:0000313" key="3">
    <source>
        <dbReference type="Proteomes" id="UP000789390"/>
    </source>
</evidence>
<evidence type="ECO:0000256" key="1">
    <source>
        <dbReference type="SAM" id="SignalP"/>
    </source>
</evidence>
<dbReference type="EMBL" id="CAKKLH010000287">
    <property type="protein sequence ID" value="CAH0108773.1"/>
    <property type="molecule type" value="Genomic_DNA"/>
</dbReference>
<name>A0A8J2RUP2_9CRUS</name>
<keyword evidence="1" id="KW-0732">Signal</keyword>
<evidence type="ECO:0000313" key="2">
    <source>
        <dbReference type="EMBL" id="CAH0108773.1"/>
    </source>
</evidence>
<comment type="caution">
    <text evidence="2">The sequence shown here is derived from an EMBL/GenBank/DDBJ whole genome shotgun (WGS) entry which is preliminary data.</text>
</comment>
<reference evidence="2" key="1">
    <citation type="submission" date="2021-11" db="EMBL/GenBank/DDBJ databases">
        <authorList>
            <person name="Schell T."/>
        </authorList>
    </citation>
    <scope>NUCLEOTIDE SEQUENCE</scope>
    <source>
        <strain evidence="2">M5</strain>
    </source>
</reference>
<dbReference type="AlphaFoldDB" id="A0A8J2RUP2"/>